<dbReference type="InterPro" id="IPR023845">
    <property type="entry name" value="DUF3817_TM"/>
</dbReference>
<keyword evidence="2" id="KW-1003">Cell membrane</keyword>
<dbReference type="GO" id="GO:0005886">
    <property type="term" value="C:plasma membrane"/>
    <property type="evidence" value="ECO:0007669"/>
    <property type="project" value="UniProtKB-SubCell"/>
</dbReference>
<feature type="domain" description="DUF3817" evidence="7">
    <location>
        <begin position="8"/>
        <end position="93"/>
    </location>
</feature>
<evidence type="ECO:0000259" key="7">
    <source>
        <dbReference type="Pfam" id="PF12823"/>
    </source>
</evidence>
<dbReference type="PANTHER" id="PTHR40077">
    <property type="entry name" value="MEMBRANE PROTEIN-RELATED"/>
    <property type="match status" value="1"/>
</dbReference>
<name>A0A2N5M0Z3_9BACI</name>
<gene>
    <name evidence="8" type="ORF">CUU66_21230</name>
</gene>
<evidence type="ECO:0000256" key="4">
    <source>
        <dbReference type="ARBA" id="ARBA00022989"/>
    </source>
</evidence>
<reference evidence="8 9" key="1">
    <citation type="submission" date="2017-11" db="EMBL/GenBank/DDBJ databases">
        <title>Comparitive Functional Genomics of Dry Heat Resistant strains isolated from the Viking Spacecraft.</title>
        <authorList>
            <person name="Seuylemezian A."/>
            <person name="Cooper K."/>
            <person name="Vaishampayan P."/>
        </authorList>
    </citation>
    <scope>NUCLEOTIDE SEQUENCE [LARGE SCALE GENOMIC DNA]</scope>
    <source>
        <strain evidence="8 9">V1-29</strain>
    </source>
</reference>
<keyword evidence="3 6" id="KW-0812">Transmembrane</keyword>
<protein>
    <recommendedName>
        <fullName evidence="7">DUF3817 domain-containing protein</fullName>
    </recommendedName>
</protein>
<dbReference type="PANTHER" id="PTHR40077:SF1">
    <property type="entry name" value="MEMBRANE PROTEIN"/>
    <property type="match status" value="1"/>
</dbReference>
<dbReference type="AlphaFoldDB" id="A0A2N5M0Z3"/>
<comment type="caution">
    <text evidence="8">The sequence shown here is derived from an EMBL/GenBank/DDBJ whole genome shotgun (WGS) entry which is preliminary data.</text>
</comment>
<feature type="transmembrane region" description="Helical" evidence="6">
    <location>
        <begin position="6"/>
        <end position="27"/>
    </location>
</feature>
<sequence>MVLPLIGLLRAFAILEGVSYLVLLLIAMPLKYWADMPMAVTVTGGMHGFLFIGFVILVAAVMMLKKWSFAWAIWATFLSFIPFGTFWLDKQLKHNKNGVPFL</sequence>
<evidence type="ECO:0000256" key="6">
    <source>
        <dbReference type="SAM" id="Phobius"/>
    </source>
</evidence>
<evidence type="ECO:0000256" key="2">
    <source>
        <dbReference type="ARBA" id="ARBA00022475"/>
    </source>
</evidence>
<proteinExistence type="predicted"/>
<dbReference type="Pfam" id="PF12823">
    <property type="entry name" value="DUF3817"/>
    <property type="match status" value="1"/>
</dbReference>
<dbReference type="NCBIfam" id="TIGR03954">
    <property type="entry name" value="integ_memb_HG"/>
    <property type="match status" value="1"/>
</dbReference>
<dbReference type="Proteomes" id="UP000234748">
    <property type="component" value="Unassembled WGS sequence"/>
</dbReference>
<comment type="subcellular location">
    <subcellularLocation>
        <location evidence="1">Cell membrane</location>
        <topology evidence="1">Multi-pass membrane protein</topology>
    </subcellularLocation>
</comment>
<evidence type="ECO:0000313" key="9">
    <source>
        <dbReference type="Proteomes" id="UP000234748"/>
    </source>
</evidence>
<accession>A0A2N5M0Z3</accession>
<dbReference type="EMBL" id="PGUY01000071">
    <property type="protein sequence ID" value="PLT27985.1"/>
    <property type="molecule type" value="Genomic_DNA"/>
</dbReference>
<evidence type="ECO:0000256" key="5">
    <source>
        <dbReference type="ARBA" id="ARBA00023136"/>
    </source>
</evidence>
<organism evidence="8 9">
    <name type="scientific">Peribacillus deserti</name>
    <dbReference type="NCBI Taxonomy" id="673318"/>
    <lineage>
        <taxon>Bacteria</taxon>
        <taxon>Bacillati</taxon>
        <taxon>Bacillota</taxon>
        <taxon>Bacilli</taxon>
        <taxon>Bacillales</taxon>
        <taxon>Bacillaceae</taxon>
        <taxon>Peribacillus</taxon>
    </lineage>
</organism>
<feature type="transmembrane region" description="Helical" evidence="6">
    <location>
        <begin position="39"/>
        <end position="63"/>
    </location>
</feature>
<evidence type="ECO:0000256" key="3">
    <source>
        <dbReference type="ARBA" id="ARBA00022692"/>
    </source>
</evidence>
<evidence type="ECO:0000256" key="1">
    <source>
        <dbReference type="ARBA" id="ARBA00004651"/>
    </source>
</evidence>
<keyword evidence="4 6" id="KW-1133">Transmembrane helix</keyword>
<dbReference type="OrthoDB" id="1121311at2"/>
<keyword evidence="5 6" id="KW-0472">Membrane</keyword>
<feature type="transmembrane region" description="Helical" evidence="6">
    <location>
        <begin position="69"/>
        <end position="88"/>
    </location>
</feature>
<evidence type="ECO:0000313" key="8">
    <source>
        <dbReference type="EMBL" id="PLT27985.1"/>
    </source>
</evidence>
<keyword evidence="9" id="KW-1185">Reference proteome</keyword>